<protein>
    <submittedName>
        <fullName evidence="7">Uncharacterized protein</fullName>
    </submittedName>
</protein>
<keyword evidence="6" id="KW-0460">Magnesium</keyword>
<comment type="caution">
    <text evidence="7">The sequence shown here is derived from an EMBL/GenBank/DDBJ whole genome shotgun (WGS) entry which is preliminary data.</text>
</comment>
<dbReference type="GO" id="GO:0003924">
    <property type="term" value="F:GTPase activity"/>
    <property type="evidence" value="ECO:0007669"/>
    <property type="project" value="InterPro"/>
</dbReference>
<gene>
    <name evidence="7" type="ORF">LSH36_397g02018</name>
</gene>
<feature type="binding site" evidence="5">
    <location>
        <begin position="53"/>
        <end position="58"/>
    </location>
    <ligand>
        <name>GTP</name>
        <dbReference type="ChEBI" id="CHEBI:37565"/>
    </ligand>
</feature>
<dbReference type="Proteomes" id="UP001208570">
    <property type="component" value="Unassembled WGS sequence"/>
</dbReference>
<dbReference type="GO" id="GO:0005525">
    <property type="term" value="F:GTP binding"/>
    <property type="evidence" value="ECO:0007669"/>
    <property type="project" value="UniProtKB-KW"/>
</dbReference>
<keyword evidence="3 5" id="KW-0342">GTP-binding</keyword>
<evidence type="ECO:0000256" key="1">
    <source>
        <dbReference type="ARBA" id="ARBA00022723"/>
    </source>
</evidence>
<dbReference type="Pfam" id="PF00503">
    <property type="entry name" value="G-alpha"/>
    <property type="match status" value="1"/>
</dbReference>
<dbReference type="InterPro" id="IPR027417">
    <property type="entry name" value="P-loop_NTPase"/>
</dbReference>
<evidence type="ECO:0000256" key="2">
    <source>
        <dbReference type="ARBA" id="ARBA00022741"/>
    </source>
</evidence>
<evidence type="ECO:0000256" key="3">
    <source>
        <dbReference type="ARBA" id="ARBA00023134"/>
    </source>
</evidence>
<dbReference type="PANTHER" id="PTHR10218:SF212">
    <property type="entry name" value="G PROTEIN ALPHA S SUBUNIT"/>
    <property type="match status" value="1"/>
</dbReference>
<dbReference type="GO" id="GO:0031683">
    <property type="term" value="F:G-protein beta/gamma-subunit complex binding"/>
    <property type="evidence" value="ECO:0007669"/>
    <property type="project" value="InterPro"/>
</dbReference>
<evidence type="ECO:0000256" key="6">
    <source>
        <dbReference type="PIRSR" id="PIRSR601019-2"/>
    </source>
</evidence>
<dbReference type="GO" id="GO:0001664">
    <property type="term" value="F:G protein-coupled receptor binding"/>
    <property type="evidence" value="ECO:0007669"/>
    <property type="project" value="TreeGrafter"/>
</dbReference>
<evidence type="ECO:0000313" key="8">
    <source>
        <dbReference type="Proteomes" id="UP001208570"/>
    </source>
</evidence>
<evidence type="ECO:0000256" key="5">
    <source>
        <dbReference type="PIRSR" id="PIRSR601019-1"/>
    </source>
</evidence>
<keyword evidence="1 6" id="KW-0479">Metal-binding</keyword>
<accession>A0AAD9N1D3</accession>
<dbReference type="Gene3D" id="3.40.50.300">
    <property type="entry name" value="P-loop containing nucleotide triphosphate hydrolases"/>
    <property type="match status" value="1"/>
</dbReference>
<dbReference type="SUPFAM" id="SSF52540">
    <property type="entry name" value="P-loop containing nucleoside triphosphate hydrolases"/>
    <property type="match status" value="1"/>
</dbReference>
<dbReference type="EMBL" id="JAODUP010000397">
    <property type="protein sequence ID" value="KAK2150639.1"/>
    <property type="molecule type" value="Genomic_DNA"/>
</dbReference>
<feature type="binding site" evidence="6">
    <location>
        <position position="57"/>
    </location>
    <ligand>
        <name>Mg(2+)</name>
        <dbReference type="ChEBI" id="CHEBI:18420"/>
    </ligand>
</feature>
<name>A0AAD9N1D3_9ANNE</name>
<organism evidence="7 8">
    <name type="scientific">Paralvinella palmiformis</name>
    <dbReference type="NCBI Taxonomy" id="53620"/>
    <lineage>
        <taxon>Eukaryota</taxon>
        <taxon>Metazoa</taxon>
        <taxon>Spiralia</taxon>
        <taxon>Lophotrochozoa</taxon>
        <taxon>Annelida</taxon>
        <taxon>Polychaeta</taxon>
        <taxon>Sedentaria</taxon>
        <taxon>Canalipalpata</taxon>
        <taxon>Terebellida</taxon>
        <taxon>Terebelliformia</taxon>
        <taxon>Alvinellidae</taxon>
        <taxon>Paralvinella</taxon>
    </lineage>
</organism>
<dbReference type="InterPro" id="IPR001019">
    <property type="entry name" value="Gprotein_alpha_su"/>
</dbReference>
<dbReference type="GO" id="GO:0005737">
    <property type="term" value="C:cytoplasm"/>
    <property type="evidence" value="ECO:0007669"/>
    <property type="project" value="TreeGrafter"/>
</dbReference>
<dbReference type="GO" id="GO:0007191">
    <property type="term" value="P:adenylate cyclase-activating dopamine receptor signaling pathway"/>
    <property type="evidence" value="ECO:0007669"/>
    <property type="project" value="TreeGrafter"/>
</dbReference>
<dbReference type="PANTHER" id="PTHR10218">
    <property type="entry name" value="GTP-BINDING PROTEIN ALPHA SUBUNIT"/>
    <property type="match status" value="1"/>
</dbReference>
<dbReference type="FunFam" id="3.40.50.300:FF:000692">
    <property type="entry name" value="Guanine nucleotide-binding protein subunit alpha"/>
    <property type="match status" value="1"/>
</dbReference>
<proteinExistence type="predicted"/>
<keyword evidence="4" id="KW-0807">Transducer</keyword>
<dbReference type="PROSITE" id="PS51882">
    <property type="entry name" value="G_ALPHA"/>
    <property type="match status" value="1"/>
</dbReference>
<evidence type="ECO:0000313" key="7">
    <source>
        <dbReference type="EMBL" id="KAK2150639.1"/>
    </source>
</evidence>
<dbReference type="GO" id="GO:0005834">
    <property type="term" value="C:heterotrimeric G-protein complex"/>
    <property type="evidence" value="ECO:0007669"/>
    <property type="project" value="TreeGrafter"/>
</dbReference>
<sequence>MDSLVNKMKCAVCGSTKYTNEEKSQSKRIDKQLKRWQKEEERIVKLLLLGIGESGKSTITKQMRIIHIGDFTDSERSEKVPDIRRNVKDAILHLVHNPIHYAERRSNWHNGHSCEFFYTCAVDTQTIRKVLEGCKTLIIRKVLEKWGM</sequence>
<keyword evidence="8" id="KW-1185">Reference proteome</keyword>
<dbReference type="GO" id="GO:0046872">
    <property type="term" value="F:metal ion binding"/>
    <property type="evidence" value="ECO:0007669"/>
    <property type="project" value="UniProtKB-KW"/>
</dbReference>
<evidence type="ECO:0000256" key="4">
    <source>
        <dbReference type="ARBA" id="ARBA00023224"/>
    </source>
</evidence>
<dbReference type="AlphaFoldDB" id="A0AAD9N1D3"/>
<dbReference type="SMART" id="SM00275">
    <property type="entry name" value="G_alpha"/>
    <property type="match status" value="1"/>
</dbReference>
<reference evidence="7" key="1">
    <citation type="journal article" date="2023" name="Mol. Biol. Evol.">
        <title>Third-Generation Sequencing Reveals the Adaptive Role of the Epigenome in Three Deep-Sea Polychaetes.</title>
        <authorList>
            <person name="Perez M."/>
            <person name="Aroh O."/>
            <person name="Sun Y."/>
            <person name="Lan Y."/>
            <person name="Juniper S.K."/>
            <person name="Young C.R."/>
            <person name="Angers B."/>
            <person name="Qian P.Y."/>
        </authorList>
    </citation>
    <scope>NUCLEOTIDE SEQUENCE</scope>
    <source>
        <strain evidence="7">P08H-3</strain>
    </source>
</reference>
<keyword evidence="2 5" id="KW-0547">Nucleotide-binding</keyword>